<name>A0A0F9B7J5_9ZZZZ</name>
<evidence type="ECO:0000313" key="1">
    <source>
        <dbReference type="EMBL" id="KKK86659.1"/>
    </source>
</evidence>
<accession>A0A0F9B7J5</accession>
<reference evidence="1" key="1">
    <citation type="journal article" date="2015" name="Nature">
        <title>Complex archaea that bridge the gap between prokaryotes and eukaryotes.</title>
        <authorList>
            <person name="Spang A."/>
            <person name="Saw J.H."/>
            <person name="Jorgensen S.L."/>
            <person name="Zaremba-Niedzwiedzka K."/>
            <person name="Martijn J."/>
            <person name="Lind A.E."/>
            <person name="van Eijk R."/>
            <person name="Schleper C."/>
            <person name="Guy L."/>
            <person name="Ettema T.J."/>
        </authorList>
    </citation>
    <scope>NUCLEOTIDE SEQUENCE</scope>
</reference>
<organism evidence="1">
    <name type="scientific">marine sediment metagenome</name>
    <dbReference type="NCBI Taxonomy" id="412755"/>
    <lineage>
        <taxon>unclassified sequences</taxon>
        <taxon>metagenomes</taxon>
        <taxon>ecological metagenomes</taxon>
    </lineage>
</organism>
<gene>
    <name evidence="1" type="ORF">LCGC14_2761020</name>
</gene>
<dbReference type="EMBL" id="LAZR01050746">
    <property type="protein sequence ID" value="KKK86659.1"/>
    <property type="molecule type" value="Genomic_DNA"/>
</dbReference>
<sequence length="191" mass="22683">MDESEYLENFISQYFKNPIQIPSDLFTVEIHDRKTMDNLALVPKYFMKKGIFSLFNITDLLNLDSDFIDITIYSNFKLNLKQLITSRISRQPIVIGKNIIKYELTSILKTDQFPERFLCLDIPINYELNLNDFIHHFVSKKFLYAEKKYLELEANGIRRSTKKNVYYNQIQNKYGIAPLMFNKKIQEILSN</sequence>
<comment type="caution">
    <text evidence="1">The sequence shown here is derived from an EMBL/GenBank/DDBJ whole genome shotgun (WGS) entry which is preliminary data.</text>
</comment>
<feature type="non-terminal residue" evidence="1">
    <location>
        <position position="191"/>
    </location>
</feature>
<dbReference type="AlphaFoldDB" id="A0A0F9B7J5"/>
<protein>
    <submittedName>
        <fullName evidence="1">Uncharacterized protein</fullName>
    </submittedName>
</protein>
<proteinExistence type="predicted"/>